<evidence type="ECO:0000256" key="11">
    <source>
        <dbReference type="SAM" id="MobiDB-lite"/>
    </source>
</evidence>
<dbReference type="InterPro" id="IPR001789">
    <property type="entry name" value="Sig_transdc_resp-reg_receiver"/>
</dbReference>
<dbReference type="CDD" id="cd00088">
    <property type="entry name" value="HPT"/>
    <property type="match status" value="1"/>
</dbReference>
<name>A0A853I621_9GAMM</name>
<dbReference type="SUPFAM" id="SSF52172">
    <property type="entry name" value="CheY-like"/>
    <property type="match status" value="1"/>
</dbReference>
<dbReference type="InterPro" id="IPR002545">
    <property type="entry name" value="CheW-lke_dom"/>
</dbReference>
<dbReference type="Gene3D" id="2.30.30.40">
    <property type="entry name" value="SH3 Domains"/>
    <property type="match status" value="1"/>
</dbReference>
<evidence type="ECO:0000259" key="13">
    <source>
        <dbReference type="PROSITE" id="PS50110"/>
    </source>
</evidence>
<evidence type="ECO:0000256" key="9">
    <source>
        <dbReference type="PROSITE-ProRule" id="PRU00110"/>
    </source>
</evidence>
<evidence type="ECO:0000313" key="17">
    <source>
        <dbReference type="Proteomes" id="UP000569732"/>
    </source>
</evidence>
<keyword evidence="6 16" id="KW-0418">Kinase</keyword>
<dbReference type="EC" id="2.7.13.3" evidence="2"/>
<keyword evidence="5" id="KW-0808">Transferase</keyword>
<dbReference type="PROSITE" id="PS50109">
    <property type="entry name" value="HIS_KIN"/>
    <property type="match status" value="1"/>
</dbReference>
<dbReference type="Gene3D" id="1.20.120.160">
    <property type="entry name" value="HPT domain"/>
    <property type="match status" value="1"/>
</dbReference>
<feature type="region of interest" description="Disordered" evidence="11">
    <location>
        <begin position="140"/>
        <end position="183"/>
    </location>
</feature>
<evidence type="ECO:0000256" key="6">
    <source>
        <dbReference type="ARBA" id="ARBA00022777"/>
    </source>
</evidence>
<dbReference type="GO" id="GO:0000155">
    <property type="term" value="F:phosphorelay sensor kinase activity"/>
    <property type="evidence" value="ECO:0007669"/>
    <property type="project" value="UniProtKB-ARBA"/>
</dbReference>
<feature type="modified residue" description="4-aspartylphosphate" evidence="10">
    <location>
        <position position="702"/>
    </location>
</feature>
<evidence type="ECO:0000256" key="10">
    <source>
        <dbReference type="PROSITE-ProRule" id="PRU00169"/>
    </source>
</evidence>
<evidence type="ECO:0000259" key="14">
    <source>
        <dbReference type="PROSITE" id="PS50851"/>
    </source>
</evidence>
<dbReference type="PANTHER" id="PTHR43395">
    <property type="entry name" value="SENSOR HISTIDINE KINASE CHEA"/>
    <property type="match status" value="1"/>
</dbReference>
<dbReference type="SMART" id="SM00387">
    <property type="entry name" value="HATPase_c"/>
    <property type="match status" value="1"/>
</dbReference>
<proteinExistence type="predicted"/>
<dbReference type="InterPro" id="IPR005467">
    <property type="entry name" value="His_kinase_dom"/>
</dbReference>
<dbReference type="InterPro" id="IPR036890">
    <property type="entry name" value="HATPase_C_sf"/>
</dbReference>
<dbReference type="InterPro" id="IPR003594">
    <property type="entry name" value="HATPase_dom"/>
</dbReference>
<dbReference type="AlphaFoldDB" id="A0A853I621"/>
<dbReference type="InterPro" id="IPR036641">
    <property type="entry name" value="HPT_dom_sf"/>
</dbReference>
<feature type="compositionally biased region" description="Polar residues" evidence="11">
    <location>
        <begin position="140"/>
        <end position="159"/>
    </location>
</feature>
<dbReference type="Pfam" id="PF01584">
    <property type="entry name" value="CheW"/>
    <property type="match status" value="1"/>
</dbReference>
<dbReference type="InterPro" id="IPR008207">
    <property type="entry name" value="Sig_transdc_His_kin_Hpt_dom"/>
</dbReference>
<evidence type="ECO:0000259" key="15">
    <source>
        <dbReference type="PROSITE" id="PS50894"/>
    </source>
</evidence>
<sequence length="778" mass="85934">MPLDKDLIQRLLVTFAVELEEQCQIITDKLLFTEQNSCNEEELNNNYNTIFRSAHNIKGAATGIELQELADIAHHIESIISQLKENKQPPQSDTIDLFLKSLDGMKSILSAKQQNIDFPDNVKPLIEQLAQHKISADALSTKSAMDTVQPTQEPGNSLSAEPPTARQPTPELTEKPTNSLAKSSATAPIFKKNEIVKINLDKLTKIDALSEELQVTKIEMENNLVLLNNFQVIVRDFLSIWKKAQPAWCRMATEKLPVEISQLLCDGNKTVSTINNITSTLYKNFRSTSNQLGVLSTALQGNVRIMRLVPAATLFTPLTRTVRDIAKELGKEINLSVTGDEIEIDRSVLEGIHDPVVHLLRNAIDHGIELPADRLQTGKSKAGQLTVTIQSHGSEIIIIIKDDGTGLNVPQIAKVALKNKIISEKALEKLSDDEVIDLIFCPGFSTKETITKISGRGVGLDIVRENIKNLKGNILVSTEKNKGTSFTLHLPVTLATEHGLLIRTSETIFAIPTTAVERVREIDEHQIIQVEACLAILYENKAVPLRKLTTILNLPEKNTAQDDNHYSVVIIAKGWSMVALMVDEVIGEREIIIKPLQPPLMSVKNIIGGAFMGSGNIVMVLNPADLVDSALNSIIHISHITKPITQEKKKQARILVVDDSITTRTLEQNILESVGYKVSVTVDGLQAWKLVQQESFDLIVADVEMPEMNGFQLTEKIKSNEKYASIPVIIVSSLANEEDQRRGLAVGADAYIVKGQFETKVLLETVSRVLTTYGYQAA</sequence>
<dbReference type="SMART" id="SM00260">
    <property type="entry name" value="CheW"/>
    <property type="match status" value="1"/>
</dbReference>
<evidence type="ECO:0000313" key="16">
    <source>
        <dbReference type="EMBL" id="NYZ64675.1"/>
    </source>
</evidence>
<dbReference type="FunFam" id="3.30.565.10:FF:000016">
    <property type="entry name" value="Chemotaxis protein CheA, putative"/>
    <property type="match status" value="1"/>
</dbReference>
<dbReference type="SMART" id="SM00073">
    <property type="entry name" value="HPT"/>
    <property type="match status" value="1"/>
</dbReference>
<dbReference type="Pfam" id="PF02518">
    <property type="entry name" value="HATPase_c"/>
    <property type="match status" value="1"/>
</dbReference>
<dbReference type="PANTHER" id="PTHR43395:SF1">
    <property type="entry name" value="CHEMOTAXIS PROTEIN CHEA"/>
    <property type="match status" value="1"/>
</dbReference>
<dbReference type="Pfam" id="PF00072">
    <property type="entry name" value="Response_reg"/>
    <property type="match status" value="1"/>
</dbReference>
<feature type="domain" description="Response regulatory" evidence="13">
    <location>
        <begin position="653"/>
        <end position="769"/>
    </location>
</feature>
<feature type="domain" description="HPt" evidence="15">
    <location>
        <begin position="4"/>
        <end position="112"/>
    </location>
</feature>
<dbReference type="Proteomes" id="UP000569732">
    <property type="component" value="Unassembled WGS sequence"/>
</dbReference>
<feature type="domain" description="Histidine kinase" evidence="12">
    <location>
        <begin position="304"/>
        <end position="494"/>
    </location>
</feature>
<dbReference type="EMBL" id="JACCKB010000002">
    <property type="protein sequence ID" value="NYZ64675.1"/>
    <property type="molecule type" value="Genomic_DNA"/>
</dbReference>
<dbReference type="Pfam" id="PF01627">
    <property type="entry name" value="Hpt"/>
    <property type="match status" value="1"/>
</dbReference>
<comment type="catalytic activity">
    <reaction evidence="1">
        <text>ATP + protein L-histidine = ADP + protein N-phospho-L-histidine.</text>
        <dbReference type="EC" id="2.7.13.3"/>
    </reaction>
</comment>
<dbReference type="Gene3D" id="3.30.565.10">
    <property type="entry name" value="Histidine kinase-like ATPase, C-terminal domain"/>
    <property type="match status" value="1"/>
</dbReference>
<dbReference type="SUPFAM" id="SSF55874">
    <property type="entry name" value="ATPase domain of HSP90 chaperone/DNA topoisomerase II/histidine kinase"/>
    <property type="match status" value="1"/>
</dbReference>
<dbReference type="InterPro" id="IPR004358">
    <property type="entry name" value="Sig_transdc_His_kin-like_C"/>
</dbReference>
<comment type="function">
    <text evidence="8">Involved in the transmission of sensory signals from the chemoreceptors to the flagellar motors. CheA is autophosphorylated; it can transfer its phosphate group to either CheB or CheY.</text>
</comment>
<dbReference type="InterPro" id="IPR036061">
    <property type="entry name" value="CheW-like_dom_sf"/>
</dbReference>
<evidence type="ECO:0000256" key="8">
    <source>
        <dbReference type="ARBA" id="ARBA00035100"/>
    </source>
</evidence>
<dbReference type="Gene3D" id="3.40.50.2300">
    <property type="match status" value="1"/>
</dbReference>
<dbReference type="PROSITE" id="PS50110">
    <property type="entry name" value="RESPONSE_REGULATORY"/>
    <property type="match status" value="1"/>
</dbReference>
<evidence type="ECO:0000256" key="5">
    <source>
        <dbReference type="ARBA" id="ARBA00022679"/>
    </source>
</evidence>
<dbReference type="InterPro" id="IPR051315">
    <property type="entry name" value="Bact_Chemotaxis_CheA"/>
</dbReference>
<dbReference type="GO" id="GO:0006935">
    <property type="term" value="P:chemotaxis"/>
    <property type="evidence" value="ECO:0007669"/>
    <property type="project" value="InterPro"/>
</dbReference>
<gene>
    <name evidence="16" type="ORF">H0A36_01565</name>
</gene>
<dbReference type="PROSITE" id="PS50894">
    <property type="entry name" value="HPT"/>
    <property type="match status" value="1"/>
</dbReference>
<dbReference type="SMART" id="SM00448">
    <property type="entry name" value="REC"/>
    <property type="match status" value="1"/>
</dbReference>
<protein>
    <recommendedName>
        <fullName evidence="3">Chemotaxis protein CheA</fullName>
        <ecNumber evidence="2">2.7.13.3</ecNumber>
    </recommendedName>
</protein>
<keyword evidence="17" id="KW-1185">Reference proteome</keyword>
<evidence type="ECO:0000256" key="1">
    <source>
        <dbReference type="ARBA" id="ARBA00000085"/>
    </source>
</evidence>
<feature type="domain" description="CheW-like" evidence="14">
    <location>
        <begin position="496"/>
        <end position="632"/>
    </location>
</feature>
<evidence type="ECO:0000256" key="4">
    <source>
        <dbReference type="ARBA" id="ARBA00022553"/>
    </source>
</evidence>
<dbReference type="RefSeq" id="WP_180566715.1">
    <property type="nucleotide sequence ID" value="NZ_JACCKB010000002.1"/>
</dbReference>
<evidence type="ECO:0000256" key="2">
    <source>
        <dbReference type="ARBA" id="ARBA00012438"/>
    </source>
</evidence>
<dbReference type="PROSITE" id="PS50851">
    <property type="entry name" value="CHEW"/>
    <property type="match status" value="1"/>
</dbReference>
<dbReference type="SUPFAM" id="SSF50341">
    <property type="entry name" value="CheW-like"/>
    <property type="match status" value="1"/>
</dbReference>
<dbReference type="SUPFAM" id="SSF47226">
    <property type="entry name" value="Histidine-containing phosphotransfer domain, HPT domain"/>
    <property type="match status" value="1"/>
</dbReference>
<feature type="modified residue" description="Phosphohistidine" evidence="9">
    <location>
        <position position="55"/>
    </location>
</feature>
<evidence type="ECO:0000259" key="12">
    <source>
        <dbReference type="PROSITE" id="PS50109"/>
    </source>
</evidence>
<evidence type="ECO:0000256" key="7">
    <source>
        <dbReference type="ARBA" id="ARBA00023012"/>
    </source>
</evidence>
<keyword evidence="4 10" id="KW-0597">Phosphoprotein</keyword>
<comment type="caution">
    <text evidence="16">The sequence shown here is derived from an EMBL/GenBank/DDBJ whole genome shotgun (WGS) entry which is preliminary data.</text>
</comment>
<dbReference type="PRINTS" id="PR00344">
    <property type="entry name" value="BCTRLSENSOR"/>
</dbReference>
<keyword evidence="7" id="KW-0902">Two-component regulatory system</keyword>
<reference evidence="16 17" key="1">
    <citation type="submission" date="2020-07" db="EMBL/GenBank/DDBJ databases">
        <title>Endozoicomonas sp. nov., isolated from sediment.</title>
        <authorList>
            <person name="Gu T."/>
        </authorList>
    </citation>
    <scope>NUCLEOTIDE SEQUENCE [LARGE SCALE GENOMIC DNA]</scope>
    <source>
        <strain evidence="16 17">SM1973</strain>
    </source>
</reference>
<organism evidence="16 17">
    <name type="scientific">Spartinivicinus marinus</name>
    <dbReference type="NCBI Taxonomy" id="2994442"/>
    <lineage>
        <taxon>Bacteria</taxon>
        <taxon>Pseudomonadati</taxon>
        <taxon>Pseudomonadota</taxon>
        <taxon>Gammaproteobacteria</taxon>
        <taxon>Oceanospirillales</taxon>
        <taxon>Zooshikellaceae</taxon>
        <taxon>Spartinivicinus</taxon>
    </lineage>
</organism>
<accession>A0A853I621</accession>
<evidence type="ECO:0000256" key="3">
    <source>
        <dbReference type="ARBA" id="ARBA00021495"/>
    </source>
</evidence>
<dbReference type="InterPro" id="IPR011006">
    <property type="entry name" value="CheY-like_superfamily"/>
</dbReference>